<dbReference type="GO" id="GO:0016540">
    <property type="term" value="P:protein autoprocessing"/>
    <property type="evidence" value="ECO:0007669"/>
    <property type="project" value="InterPro"/>
</dbReference>
<dbReference type="InterPro" id="IPR008967">
    <property type="entry name" value="p53-like_TF_DNA-bd_sf"/>
</dbReference>
<keyword evidence="3 8" id="KW-1133">Transmembrane helix</keyword>
<comment type="subcellular location">
    <subcellularLocation>
        <location evidence="1">Membrane</location>
        <topology evidence="1">Single-pass membrane protein</topology>
    </subcellularLocation>
</comment>
<evidence type="ECO:0000256" key="5">
    <source>
        <dbReference type="ARBA" id="ARBA00023136"/>
    </source>
</evidence>
<keyword evidence="4 6" id="KW-0238">DNA-binding</keyword>
<dbReference type="GO" id="GO:0005789">
    <property type="term" value="C:endoplasmic reticulum membrane"/>
    <property type="evidence" value="ECO:0007669"/>
    <property type="project" value="TreeGrafter"/>
</dbReference>
<reference evidence="11" key="1">
    <citation type="submission" date="2022-07" db="EMBL/GenBank/DDBJ databases">
        <authorList>
            <person name="Trinca V."/>
            <person name="Uliana J.V.C."/>
            <person name="Torres T.T."/>
            <person name="Ward R.J."/>
            <person name="Monesi N."/>
        </authorList>
    </citation>
    <scope>NUCLEOTIDE SEQUENCE</scope>
    <source>
        <strain evidence="11">HSMRA1968</strain>
        <tissue evidence="11">Whole embryos</tissue>
    </source>
</reference>
<dbReference type="InterPro" id="IPR030392">
    <property type="entry name" value="S74_ICA"/>
</dbReference>
<feature type="compositionally biased region" description="Low complexity" evidence="7">
    <location>
        <begin position="277"/>
        <end position="292"/>
    </location>
</feature>
<feature type="region of interest" description="Disordered" evidence="7">
    <location>
        <begin position="45"/>
        <end position="75"/>
    </location>
</feature>
<dbReference type="Pfam" id="PF05224">
    <property type="entry name" value="NDT80_PhoG"/>
    <property type="match status" value="1"/>
</dbReference>
<feature type="domain" description="Peptidase S74" evidence="10">
    <location>
        <begin position="554"/>
        <end position="668"/>
    </location>
</feature>
<dbReference type="OrthoDB" id="27041at2759"/>
<sequence length="799" mass="88849">MVRRPVNITLLPLGRPDFIGCIDNEALDFGQLESFIHVPSNASTSVNGSVSVNSTPSHLPESPPDSGSEPPYSPIDLHGLNLAPSNVNQLTELHLTNACTNGAANSDYQQDAVLPAKNLELELNNVREIHGNVYMNGDMDVSNQTSSNGLTSTGLCLKNKDILLSAGNTTGHEQVVLQQEPTLLELGGHHVRPYLERNTSDILTLNGPSSVQPLSPDDLNRLLPIAHHIYHHSGSTNLSPIPGSTGGRRKRKIGVQDLRQVQLVKPEPGPVSPICHSSLEPPSPSSNLGGLCSQIDSVTADQSTQNSDSGDSCSMQCIRFSPFQQQNWHLLCDQGLQDLPIPHYRVDADKGFNFSNSDEAFVCQKKNHFQITCHAQLQGSAVFIRTSSGLEKIKSFHLHFYGVKLEAPTQTIRVEQSQSDRSKKPFHPVLIDLQNRQVSKVTVGRLHFSETTSNNMRKKGRPNPEQRYFQLVVGLHAHTQSGHFPVISHGSEKIIVRASNPGQFESDVELCWQRGVTQDSIYHAGRVGINTDRPDESLVVNGNLKISGHIVQPSDSRAKEKIFKLDTMQQLKNIQRIRVVKYRYQPQFAIHSGLASVNDCNDVMDTGVIAQEVRKVLPDAVKETGSVRLSDGLVIDHFLVVNKDRLFMENIGAVQELCKMTGKLKKRIESIECKLNDICSEEKNRVANNRQFQCRWIFVVMLLLVICLATLTTVYYNSTVSHVSHLKNWLNLPVQQANRFEVVVPFIGSQNTTDDSKPNELLRLSYQLQNLVNDTGQAKDGFQFRFWNFSKGNETQCFI</sequence>
<dbReference type="FunFam" id="2.60.40.1390:FF:000013">
    <property type="entry name" value="Uncharacterized protein"/>
    <property type="match status" value="1"/>
</dbReference>
<feature type="DNA-binding region" description="NDT80" evidence="6">
    <location>
        <begin position="226"/>
        <end position="508"/>
    </location>
</feature>
<feature type="transmembrane region" description="Helical" evidence="8">
    <location>
        <begin position="696"/>
        <end position="717"/>
    </location>
</feature>
<name>A0A9Q0N3E1_9DIPT</name>
<keyword evidence="2 8" id="KW-0812">Transmembrane</keyword>
<dbReference type="GO" id="GO:0045893">
    <property type="term" value="P:positive regulation of DNA-templated transcription"/>
    <property type="evidence" value="ECO:0007669"/>
    <property type="project" value="TreeGrafter"/>
</dbReference>
<evidence type="ECO:0000256" key="7">
    <source>
        <dbReference type="SAM" id="MobiDB-lite"/>
    </source>
</evidence>
<dbReference type="InterPro" id="IPR024061">
    <property type="entry name" value="NDT80_DNA-bd_dom"/>
</dbReference>
<dbReference type="GO" id="GO:0043565">
    <property type="term" value="F:sequence-specific DNA binding"/>
    <property type="evidence" value="ECO:0007669"/>
    <property type="project" value="TreeGrafter"/>
</dbReference>
<organism evidence="11 12">
    <name type="scientific">Pseudolycoriella hygida</name>
    <dbReference type="NCBI Taxonomy" id="35572"/>
    <lineage>
        <taxon>Eukaryota</taxon>
        <taxon>Metazoa</taxon>
        <taxon>Ecdysozoa</taxon>
        <taxon>Arthropoda</taxon>
        <taxon>Hexapoda</taxon>
        <taxon>Insecta</taxon>
        <taxon>Pterygota</taxon>
        <taxon>Neoptera</taxon>
        <taxon>Endopterygota</taxon>
        <taxon>Diptera</taxon>
        <taxon>Nematocera</taxon>
        <taxon>Sciaroidea</taxon>
        <taxon>Sciaridae</taxon>
        <taxon>Pseudolycoriella</taxon>
    </lineage>
</organism>
<dbReference type="InterPro" id="IPR037141">
    <property type="entry name" value="NDT80_DNA-bd_dom_sf"/>
</dbReference>
<proteinExistence type="predicted"/>
<dbReference type="PROSITE" id="PS51517">
    <property type="entry name" value="NDT80"/>
    <property type="match status" value="1"/>
</dbReference>
<dbReference type="Proteomes" id="UP001151699">
    <property type="component" value="Chromosome B"/>
</dbReference>
<dbReference type="GO" id="GO:0003700">
    <property type="term" value="F:DNA-binding transcription factor activity"/>
    <property type="evidence" value="ECO:0007669"/>
    <property type="project" value="UniProtKB-UniRule"/>
</dbReference>
<feature type="compositionally biased region" description="Low complexity" evidence="7">
    <location>
        <begin position="45"/>
        <end position="57"/>
    </location>
</feature>
<dbReference type="SUPFAM" id="SSF49417">
    <property type="entry name" value="p53-like transcription factors"/>
    <property type="match status" value="1"/>
</dbReference>
<dbReference type="Pfam" id="PF13887">
    <property type="entry name" value="MYRF_ICA"/>
    <property type="match status" value="1"/>
</dbReference>
<evidence type="ECO:0000259" key="9">
    <source>
        <dbReference type="PROSITE" id="PS51517"/>
    </source>
</evidence>
<gene>
    <name evidence="11" type="primary">Myrf</name>
    <name evidence="11" type="ORF">Bhyg_06864</name>
</gene>
<dbReference type="InterPro" id="IPR051577">
    <property type="entry name" value="MRF-like"/>
</dbReference>
<evidence type="ECO:0000256" key="4">
    <source>
        <dbReference type="ARBA" id="ARBA00023125"/>
    </source>
</evidence>
<protein>
    <submittedName>
        <fullName evidence="11">Myelin regulatory factor</fullName>
    </submittedName>
</protein>
<comment type="caution">
    <text evidence="11">The sequence shown here is derived from an EMBL/GenBank/DDBJ whole genome shotgun (WGS) entry which is preliminary data.</text>
</comment>
<evidence type="ECO:0000256" key="6">
    <source>
        <dbReference type="PROSITE-ProRule" id="PRU00850"/>
    </source>
</evidence>
<dbReference type="Pfam" id="PF13884">
    <property type="entry name" value="Peptidase_S74"/>
    <property type="match status" value="1"/>
</dbReference>
<evidence type="ECO:0000259" key="10">
    <source>
        <dbReference type="PROSITE" id="PS51688"/>
    </source>
</evidence>
<evidence type="ECO:0000256" key="3">
    <source>
        <dbReference type="ARBA" id="ARBA00022989"/>
    </source>
</evidence>
<evidence type="ECO:0000256" key="2">
    <source>
        <dbReference type="ARBA" id="ARBA00022692"/>
    </source>
</evidence>
<dbReference type="PANTHER" id="PTHR13029">
    <property type="match status" value="1"/>
</dbReference>
<evidence type="ECO:0000256" key="1">
    <source>
        <dbReference type="ARBA" id="ARBA00004167"/>
    </source>
</evidence>
<feature type="region of interest" description="Disordered" evidence="7">
    <location>
        <begin position="266"/>
        <end position="292"/>
    </location>
</feature>
<dbReference type="GO" id="GO:0005634">
    <property type="term" value="C:nucleus"/>
    <property type="evidence" value="ECO:0007669"/>
    <property type="project" value="TreeGrafter"/>
</dbReference>
<dbReference type="InterPro" id="IPR026932">
    <property type="entry name" value="MYRF_ICA"/>
</dbReference>
<evidence type="ECO:0000313" key="11">
    <source>
        <dbReference type="EMBL" id="KAJ6641919.1"/>
    </source>
</evidence>
<feature type="domain" description="NDT80" evidence="9">
    <location>
        <begin position="226"/>
        <end position="508"/>
    </location>
</feature>
<keyword evidence="12" id="KW-1185">Reference proteome</keyword>
<dbReference type="Gene3D" id="2.60.40.1390">
    <property type="entry name" value="NDT80 DNA-binding domain"/>
    <property type="match status" value="2"/>
</dbReference>
<dbReference type="EMBL" id="WJQU01000002">
    <property type="protein sequence ID" value="KAJ6641919.1"/>
    <property type="molecule type" value="Genomic_DNA"/>
</dbReference>
<evidence type="ECO:0000313" key="12">
    <source>
        <dbReference type="Proteomes" id="UP001151699"/>
    </source>
</evidence>
<dbReference type="PROSITE" id="PS51688">
    <property type="entry name" value="ICA"/>
    <property type="match status" value="1"/>
</dbReference>
<dbReference type="GO" id="GO:0006357">
    <property type="term" value="P:regulation of transcription by RNA polymerase II"/>
    <property type="evidence" value="ECO:0007669"/>
    <property type="project" value="UniProtKB-ARBA"/>
</dbReference>
<dbReference type="PANTHER" id="PTHR13029:SF18">
    <property type="entry name" value="MYELIN REGULATORY FACTOR HOMOLOG 1"/>
    <property type="match status" value="1"/>
</dbReference>
<evidence type="ECO:0000256" key="8">
    <source>
        <dbReference type="SAM" id="Phobius"/>
    </source>
</evidence>
<dbReference type="AlphaFoldDB" id="A0A9Q0N3E1"/>
<keyword evidence="5 8" id="KW-0472">Membrane</keyword>
<accession>A0A9Q0N3E1</accession>